<dbReference type="EC" id="6.1.1.19" evidence="1"/>
<organism evidence="1 2">
    <name type="scientific">Anoxybacterium hadale</name>
    <dbReference type="NCBI Taxonomy" id="3408580"/>
    <lineage>
        <taxon>Bacteria</taxon>
        <taxon>Bacillati</taxon>
        <taxon>Bacillota</taxon>
        <taxon>Clostridia</taxon>
        <taxon>Peptostreptococcales</taxon>
        <taxon>Anaerovoracaceae</taxon>
        <taxon>Anoxybacterium</taxon>
    </lineage>
</organism>
<keyword evidence="1" id="KW-0436">Ligase</keyword>
<gene>
    <name evidence="1" type="ORF">FRZ06_09350</name>
</gene>
<accession>A0ACD1AB68</accession>
<sequence>MINFKEKIAEVLAEALEGLTREEIKDMLEIPADSKMGDYAFPCFKLAKVMRKAPPMIAQGIAEKLQDSELFAKVESVNAYVNMFLSRDVFVRELVSGVAADQDRYGSSDVGQNRKVIVEFSSPNIAKPFHIGHIRSTVIGNSIYKIYDFLGYDTVRINHLGDYGTQFGKMIVAYRKWGNEADVTNEPIKTLLGYYVKFHEEAENDPSLENEARDVFTKLENGEAEETRLWQWFRDESLKEFNRVYQMLGIEFDSYAGESFYSDKMDRVIGMLKDASLLKESEGAQIVDLEEYNMSPALITKKDGSSLYITRDIAAAVYRKENYDFYKNLYIVASQQNLHFQQWIKIIELLGLDWAKDCVHIPFGLVSLEEGTMSTRHGRVVFLEEVLNRAVNQTKEIILEKNVNTDNLDITAKQVGIGAVIFQELSNNRIKDYVFSWDKVLNFEGETGPYVQYTHARAASLLRNGGESTTKALAAPDKANMSYISGDSAYELAKLVYRFPNAVLDAGEKYEPSVVTRHIVNIAQSFNKFYHDEHILVENEEEKQAKLLLVYAAKQTIQNGLKLLGMEAPERM</sequence>
<name>A0ACD1AB68_9FIRM</name>
<reference evidence="1" key="1">
    <citation type="submission" date="2019-08" db="EMBL/GenBank/DDBJ databases">
        <title>Genome sequence of Clostridiales bacterium MT110.</title>
        <authorList>
            <person name="Cao J."/>
        </authorList>
    </citation>
    <scope>NUCLEOTIDE SEQUENCE</scope>
    <source>
        <strain evidence="1">MT110</strain>
    </source>
</reference>
<evidence type="ECO:0000313" key="2">
    <source>
        <dbReference type="Proteomes" id="UP000594014"/>
    </source>
</evidence>
<evidence type="ECO:0000313" key="1">
    <source>
        <dbReference type="EMBL" id="QOX63541.1"/>
    </source>
</evidence>
<dbReference type="Proteomes" id="UP000594014">
    <property type="component" value="Chromosome"/>
</dbReference>
<keyword evidence="2" id="KW-1185">Reference proteome</keyword>
<dbReference type="EMBL" id="CP042469">
    <property type="protein sequence ID" value="QOX63541.1"/>
    <property type="molecule type" value="Genomic_DNA"/>
</dbReference>
<proteinExistence type="predicted"/>
<protein>
    <submittedName>
        <fullName evidence="1">Arginine--tRNA ligase</fullName>
        <ecNumber evidence="1">6.1.1.19</ecNumber>
    </submittedName>
</protein>